<dbReference type="Gene3D" id="1.10.520.10">
    <property type="match status" value="1"/>
</dbReference>
<keyword evidence="2" id="KW-0349">Heme</keyword>
<dbReference type="GO" id="GO:0000302">
    <property type="term" value="P:response to reactive oxygen species"/>
    <property type="evidence" value="ECO:0007669"/>
    <property type="project" value="TreeGrafter"/>
</dbReference>
<dbReference type="Pfam" id="PF00141">
    <property type="entry name" value="peroxidase"/>
    <property type="match status" value="1"/>
</dbReference>
<dbReference type="PROSITE" id="PS50873">
    <property type="entry name" value="PEROXIDASE_4"/>
    <property type="match status" value="1"/>
</dbReference>
<evidence type="ECO:0000313" key="9">
    <source>
        <dbReference type="EMBL" id="RKO89425.1"/>
    </source>
</evidence>
<feature type="chain" id="PRO_5021043718" description="Peroxidase" evidence="7">
    <location>
        <begin position="22"/>
        <end position="400"/>
    </location>
</feature>
<keyword evidence="4 7" id="KW-0560">Oxidoreductase</keyword>
<dbReference type="AlphaFoldDB" id="A0A4P9WCN8"/>
<evidence type="ECO:0000256" key="5">
    <source>
        <dbReference type="ARBA" id="ARBA00023004"/>
    </source>
</evidence>
<gene>
    <name evidence="9" type="ORF">BDK51DRAFT_52562</name>
</gene>
<dbReference type="EC" id="1.11.1.-" evidence="7"/>
<dbReference type="Proteomes" id="UP000269721">
    <property type="component" value="Unassembled WGS sequence"/>
</dbReference>
<dbReference type="GO" id="GO:0042744">
    <property type="term" value="P:hydrogen peroxide catabolic process"/>
    <property type="evidence" value="ECO:0007669"/>
    <property type="project" value="TreeGrafter"/>
</dbReference>
<sequence>MFALSLCACAVLAAAAPIASAQPSVGSRPDAVYQAFADKVTDSIVAKGCVGPEAGRVLPAIWLRFTFHDSGELTDQSKGETLLVTLGRLTRPPLPYPASWFENTGSFGFDGIIINEFDRPGNEGLALADMAHGFFSGSLGSDKAGTSIFMKDTMNLAATATTNACGGPQVPFLSGLSQPGPDPTGLLPLPSDSNSVTVANMERMSFTPEQIVAIVTGFHTMGGVHAASNPHLTTEAFASFDSTPGVFDKDFFKKTLKGECTIPFDCFLAKNEQYKSFVERASGHLPDSTTDNRLPFTFSFASDQEAFSEATSMRTASWQPSTSTLAPPSHTILTSPPMATSFPRDRAAGCNMSQVQLQVLSGMSIPATTYAAYIDNFNLDPDRPIAEATCMTMKAALPID</sequence>
<keyword evidence="10" id="KW-1185">Reference proteome</keyword>
<reference evidence="10" key="1">
    <citation type="journal article" date="2018" name="Nat. Microbiol.">
        <title>Leveraging single-cell genomics to expand the fungal tree of life.</title>
        <authorList>
            <person name="Ahrendt S.R."/>
            <person name="Quandt C.A."/>
            <person name="Ciobanu D."/>
            <person name="Clum A."/>
            <person name="Salamov A."/>
            <person name="Andreopoulos B."/>
            <person name="Cheng J.F."/>
            <person name="Woyke T."/>
            <person name="Pelin A."/>
            <person name="Henrissat B."/>
            <person name="Reynolds N.K."/>
            <person name="Benny G.L."/>
            <person name="Smith M.E."/>
            <person name="James T.Y."/>
            <person name="Grigoriev I.V."/>
        </authorList>
    </citation>
    <scope>NUCLEOTIDE SEQUENCE [LARGE SCALE GENOMIC DNA]</scope>
</reference>
<keyword evidence="5" id="KW-0408">Iron</keyword>
<dbReference type="GO" id="GO:0034599">
    <property type="term" value="P:cellular response to oxidative stress"/>
    <property type="evidence" value="ECO:0007669"/>
    <property type="project" value="InterPro"/>
</dbReference>
<dbReference type="GO" id="GO:0020037">
    <property type="term" value="F:heme binding"/>
    <property type="evidence" value="ECO:0007669"/>
    <property type="project" value="UniProtKB-UniRule"/>
</dbReference>
<comment type="similarity">
    <text evidence="6">Belongs to the peroxidase family.</text>
</comment>
<evidence type="ECO:0000256" key="4">
    <source>
        <dbReference type="ARBA" id="ARBA00023002"/>
    </source>
</evidence>
<dbReference type="PANTHER" id="PTHR31356">
    <property type="entry name" value="THYLAKOID LUMENAL 29 KDA PROTEIN, CHLOROPLASTIC-RELATED"/>
    <property type="match status" value="1"/>
</dbReference>
<accession>A0A4P9WCN8</accession>
<organism evidence="9 10">
    <name type="scientific">Blyttiomyces helicus</name>
    <dbReference type="NCBI Taxonomy" id="388810"/>
    <lineage>
        <taxon>Eukaryota</taxon>
        <taxon>Fungi</taxon>
        <taxon>Fungi incertae sedis</taxon>
        <taxon>Chytridiomycota</taxon>
        <taxon>Chytridiomycota incertae sedis</taxon>
        <taxon>Chytridiomycetes</taxon>
        <taxon>Chytridiomycetes incertae sedis</taxon>
        <taxon>Blyttiomyces</taxon>
    </lineage>
</organism>
<dbReference type="InterPro" id="IPR002016">
    <property type="entry name" value="Haem_peroxidase"/>
</dbReference>
<feature type="domain" description="Plant heme peroxidase family profile" evidence="8">
    <location>
        <begin position="152"/>
        <end position="310"/>
    </location>
</feature>
<dbReference type="InterPro" id="IPR044831">
    <property type="entry name" value="Ccp1-like"/>
</dbReference>
<evidence type="ECO:0000256" key="3">
    <source>
        <dbReference type="ARBA" id="ARBA00022723"/>
    </source>
</evidence>
<dbReference type="SUPFAM" id="SSF48113">
    <property type="entry name" value="Heme-dependent peroxidases"/>
    <property type="match status" value="1"/>
</dbReference>
<dbReference type="OrthoDB" id="2114378at2759"/>
<evidence type="ECO:0000259" key="8">
    <source>
        <dbReference type="PROSITE" id="PS50873"/>
    </source>
</evidence>
<dbReference type="CDD" id="cd00314">
    <property type="entry name" value="plant_peroxidase_like"/>
    <property type="match status" value="1"/>
</dbReference>
<protein>
    <recommendedName>
        <fullName evidence="7">Peroxidase</fullName>
        <ecNumber evidence="7">1.11.1.-</ecNumber>
    </recommendedName>
</protein>
<dbReference type="EMBL" id="KZ996098">
    <property type="protein sequence ID" value="RKO89425.1"/>
    <property type="molecule type" value="Genomic_DNA"/>
</dbReference>
<keyword evidence="1 7" id="KW-0575">Peroxidase</keyword>
<evidence type="ECO:0000256" key="7">
    <source>
        <dbReference type="RuleBase" id="RU363051"/>
    </source>
</evidence>
<dbReference type="Gene3D" id="1.10.420.10">
    <property type="entry name" value="Peroxidase, domain 2"/>
    <property type="match status" value="1"/>
</dbReference>
<evidence type="ECO:0000256" key="6">
    <source>
        <dbReference type="RuleBase" id="RU004241"/>
    </source>
</evidence>
<dbReference type="InterPro" id="IPR010255">
    <property type="entry name" value="Haem_peroxidase_sf"/>
</dbReference>
<evidence type="ECO:0000256" key="2">
    <source>
        <dbReference type="ARBA" id="ARBA00022617"/>
    </source>
</evidence>
<dbReference type="GO" id="GO:0004601">
    <property type="term" value="F:peroxidase activity"/>
    <property type="evidence" value="ECO:0007669"/>
    <property type="project" value="UniProtKB-KW"/>
</dbReference>
<feature type="signal peptide" evidence="7">
    <location>
        <begin position="1"/>
        <end position="21"/>
    </location>
</feature>
<dbReference type="GO" id="GO:0046872">
    <property type="term" value="F:metal ion binding"/>
    <property type="evidence" value="ECO:0007669"/>
    <property type="project" value="UniProtKB-UniRule"/>
</dbReference>
<evidence type="ECO:0000256" key="1">
    <source>
        <dbReference type="ARBA" id="ARBA00022559"/>
    </source>
</evidence>
<keyword evidence="3" id="KW-0479">Metal-binding</keyword>
<keyword evidence="7" id="KW-0732">Signal</keyword>
<name>A0A4P9WCN8_9FUNG</name>
<evidence type="ECO:0000313" key="10">
    <source>
        <dbReference type="Proteomes" id="UP000269721"/>
    </source>
</evidence>
<proteinExistence type="inferred from homology"/>
<dbReference type="PANTHER" id="PTHR31356:SF36">
    <property type="entry name" value="L-ASCORBATE PEROXIDASE 3"/>
    <property type="match status" value="1"/>
</dbReference>